<dbReference type="EMBL" id="HACG01041945">
    <property type="protein sequence ID" value="CEK88810.1"/>
    <property type="molecule type" value="Transcribed_RNA"/>
</dbReference>
<evidence type="ECO:0000256" key="1">
    <source>
        <dbReference type="SAM" id="MobiDB-lite"/>
    </source>
</evidence>
<feature type="compositionally biased region" description="Polar residues" evidence="1">
    <location>
        <begin position="1"/>
        <end position="11"/>
    </location>
</feature>
<reference evidence="2" key="1">
    <citation type="submission" date="2014-12" db="EMBL/GenBank/DDBJ databases">
        <title>Insight into the proteome of Arion vulgaris.</title>
        <authorList>
            <person name="Aradska J."/>
            <person name="Bulat T."/>
            <person name="Smidak R."/>
            <person name="Sarate P."/>
            <person name="Gangsoo J."/>
            <person name="Sialana F."/>
            <person name="Bilban M."/>
            <person name="Lubec G."/>
        </authorList>
    </citation>
    <scope>NUCLEOTIDE SEQUENCE</scope>
    <source>
        <tissue evidence="2">Skin</tissue>
    </source>
</reference>
<dbReference type="AlphaFoldDB" id="A0A0B7B9R0"/>
<feature type="compositionally biased region" description="Basic and acidic residues" evidence="1">
    <location>
        <begin position="22"/>
        <end position="35"/>
    </location>
</feature>
<feature type="region of interest" description="Disordered" evidence="1">
    <location>
        <begin position="1"/>
        <end position="39"/>
    </location>
</feature>
<sequence>MKMKAASTNVEEQLRKSQGRAGETRRLNMDRGELKKHSRVLTKKSLGKDDITNEVLINLGKKKLLKVLNASWKVAEIHSEWKEAI</sequence>
<name>A0A0B7B9R0_9EUPU</name>
<evidence type="ECO:0000313" key="2">
    <source>
        <dbReference type="EMBL" id="CEK88810.1"/>
    </source>
</evidence>
<proteinExistence type="predicted"/>
<feature type="non-terminal residue" evidence="2">
    <location>
        <position position="85"/>
    </location>
</feature>
<gene>
    <name evidence="2" type="primary">ORF167159</name>
</gene>
<protein>
    <submittedName>
        <fullName evidence="2">Uncharacterized protein</fullName>
    </submittedName>
</protein>
<organism evidence="2">
    <name type="scientific">Arion vulgaris</name>
    <dbReference type="NCBI Taxonomy" id="1028688"/>
    <lineage>
        <taxon>Eukaryota</taxon>
        <taxon>Metazoa</taxon>
        <taxon>Spiralia</taxon>
        <taxon>Lophotrochozoa</taxon>
        <taxon>Mollusca</taxon>
        <taxon>Gastropoda</taxon>
        <taxon>Heterobranchia</taxon>
        <taxon>Euthyneura</taxon>
        <taxon>Panpulmonata</taxon>
        <taxon>Eupulmonata</taxon>
        <taxon>Stylommatophora</taxon>
        <taxon>Helicina</taxon>
        <taxon>Arionoidea</taxon>
        <taxon>Arionidae</taxon>
        <taxon>Arion</taxon>
    </lineage>
</organism>
<accession>A0A0B7B9R0</accession>